<dbReference type="Pfam" id="PF03473">
    <property type="entry name" value="MOSC"/>
    <property type="match status" value="1"/>
</dbReference>
<evidence type="ECO:0000259" key="1">
    <source>
        <dbReference type="PROSITE" id="PS51340"/>
    </source>
</evidence>
<dbReference type="EMBL" id="QFPW01000006">
    <property type="protein sequence ID" value="PZQ49651.1"/>
    <property type="molecule type" value="Genomic_DNA"/>
</dbReference>
<comment type="caution">
    <text evidence="2">The sequence shown here is derived from an EMBL/GenBank/DDBJ whole genome shotgun (WGS) entry which is preliminary data.</text>
</comment>
<dbReference type="InterPro" id="IPR052716">
    <property type="entry name" value="MOSC_domain"/>
</dbReference>
<dbReference type="PANTHER" id="PTHR36930:SF1">
    <property type="entry name" value="MOSC DOMAIN-CONTAINING PROTEIN"/>
    <property type="match status" value="1"/>
</dbReference>
<proteinExistence type="predicted"/>
<dbReference type="InterPro" id="IPR005302">
    <property type="entry name" value="MoCF_Sase_C"/>
</dbReference>
<sequence>MATVSHLWRHPIKGHGVEAVRETLLAPSETMPWDRVWAIAHDAAKVTPGATGWMPCVNFARGARTPDLMAVRATVDEATGTVTLTHPRLPALTVNPDLPEDAERLVAWARELADAGRAQPAFVVRPTRGMTDSGFPSIAILNGASLRALSERAGQPLAMERFRGNVWLEGLGPWAEFDLVGREIRLGEAVLLVRERITRCRATSANPDTGLIDVDTLGLLHSGWGHRDFGVYAEVVSGGRVAVGDEGEVLP</sequence>
<dbReference type="GO" id="GO:0030151">
    <property type="term" value="F:molybdenum ion binding"/>
    <property type="evidence" value="ECO:0007669"/>
    <property type="project" value="InterPro"/>
</dbReference>
<evidence type="ECO:0000313" key="2">
    <source>
        <dbReference type="EMBL" id="PZQ49651.1"/>
    </source>
</evidence>
<evidence type="ECO:0000313" key="3">
    <source>
        <dbReference type="Proteomes" id="UP000249185"/>
    </source>
</evidence>
<reference evidence="2 3" key="1">
    <citation type="submission" date="2017-08" db="EMBL/GenBank/DDBJ databases">
        <title>Infants hospitalized years apart are colonized by the same room-sourced microbial strains.</title>
        <authorList>
            <person name="Brooks B."/>
            <person name="Olm M.R."/>
            <person name="Firek B.A."/>
            <person name="Baker R."/>
            <person name="Thomas B.C."/>
            <person name="Morowitz M.J."/>
            <person name="Banfield J.F."/>
        </authorList>
    </citation>
    <scope>NUCLEOTIDE SEQUENCE [LARGE SCALE GENOMIC DNA]</scope>
    <source>
        <strain evidence="2">S2_005_002_R2_34</strain>
    </source>
</reference>
<gene>
    <name evidence="2" type="ORF">DI556_09255</name>
</gene>
<dbReference type="GO" id="GO:0003824">
    <property type="term" value="F:catalytic activity"/>
    <property type="evidence" value="ECO:0007669"/>
    <property type="project" value="InterPro"/>
</dbReference>
<dbReference type="Pfam" id="PF03476">
    <property type="entry name" value="MOSC_N"/>
    <property type="match status" value="1"/>
</dbReference>
<dbReference type="AlphaFoldDB" id="A0A2W5N869"/>
<dbReference type="InterPro" id="IPR005303">
    <property type="entry name" value="MOCOS_middle"/>
</dbReference>
<protein>
    <submittedName>
        <fullName evidence="2">Molybdenum cofactor biosysynthesis protein</fullName>
    </submittedName>
</protein>
<feature type="domain" description="MOSC" evidence="1">
    <location>
        <begin position="110"/>
        <end position="250"/>
    </location>
</feature>
<dbReference type="Proteomes" id="UP000249185">
    <property type="component" value="Unassembled WGS sequence"/>
</dbReference>
<dbReference type="SUPFAM" id="SSF50800">
    <property type="entry name" value="PK beta-barrel domain-like"/>
    <property type="match status" value="1"/>
</dbReference>
<accession>A0A2W5N869</accession>
<dbReference type="InterPro" id="IPR011037">
    <property type="entry name" value="Pyrv_Knase-like_insert_dom_sf"/>
</dbReference>
<dbReference type="PROSITE" id="PS51340">
    <property type="entry name" value="MOSC"/>
    <property type="match status" value="1"/>
</dbReference>
<dbReference type="PANTHER" id="PTHR36930">
    <property type="entry name" value="METAL-SULFUR CLUSTER BIOSYNTHESIS PROTEINS YUAD-RELATED"/>
    <property type="match status" value="1"/>
</dbReference>
<dbReference type="Gene3D" id="2.40.33.20">
    <property type="entry name" value="PK beta-barrel domain-like"/>
    <property type="match status" value="1"/>
</dbReference>
<name>A0A2W5N869_RHOSU</name>
<organism evidence="2 3">
    <name type="scientific">Rhodovulum sulfidophilum</name>
    <name type="common">Rhodobacter sulfidophilus</name>
    <dbReference type="NCBI Taxonomy" id="35806"/>
    <lineage>
        <taxon>Bacteria</taxon>
        <taxon>Pseudomonadati</taxon>
        <taxon>Pseudomonadota</taxon>
        <taxon>Alphaproteobacteria</taxon>
        <taxon>Rhodobacterales</taxon>
        <taxon>Paracoccaceae</taxon>
        <taxon>Rhodovulum</taxon>
    </lineage>
</organism>
<dbReference type="GO" id="GO:0030170">
    <property type="term" value="F:pyridoxal phosphate binding"/>
    <property type="evidence" value="ECO:0007669"/>
    <property type="project" value="InterPro"/>
</dbReference>